<organism evidence="1 2">
    <name type="scientific">Haloquadratum walsbyi J07HQW2</name>
    <dbReference type="NCBI Taxonomy" id="1238425"/>
    <lineage>
        <taxon>Archaea</taxon>
        <taxon>Methanobacteriati</taxon>
        <taxon>Methanobacteriota</taxon>
        <taxon>Stenosarchaea group</taxon>
        <taxon>Halobacteria</taxon>
        <taxon>Halobacteriales</taxon>
        <taxon>Haloferacaceae</taxon>
        <taxon>Haloquadratum</taxon>
    </lineage>
</organism>
<dbReference type="Proteomes" id="UP000030710">
    <property type="component" value="Unassembled WGS sequence"/>
</dbReference>
<dbReference type="RefSeq" id="WP_021053624.1">
    <property type="nucleotide sequence ID" value="NZ_KE356561.1"/>
</dbReference>
<dbReference type="EMBL" id="KE356561">
    <property type="protein sequence ID" value="ERG94131.1"/>
    <property type="molecule type" value="Genomic_DNA"/>
</dbReference>
<name>U1PPA6_9EURY</name>
<evidence type="ECO:0000313" key="1">
    <source>
        <dbReference type="EMBL" id="ERG94131.1"/>
    </source>
</evidence>
<accession>U1PPA6</accession>
<sequence>MHTVPEPLCGYGRGTPSTFLSILLLTTDKPGGLLIPQRPVHRADDEI</sequence>
<evidence type="ECO:0000313" key="2">
    <source>
        <dbReference type="Proteomes" id="UP000030710"/>
    </source>
</evidence>
<protein>
    <submittedName>
        <fullName evidence="1">Uncharacterized protein</fullName>
    </submittedName>
</protein>
<dbReference type="AlphaFoldDB" id="U1PPA6"/>
<proteinExistence type="predicted"/>
<reference evidence="1 2" key="1">
    <citation type="journal article" date="2013" name="PLoS ONE">
        <title>Assembly-driven community genomics of a hypersaline microbial ecosystem.</title>
        <authorList>
            <person name="Podell S."/>
            <person name="Ugalde J.A."/>
            <person name="Narasingarao P."/>
            <person name="Banfield J.F."/>
            <person name="Heidelberg K.B."/>
            <person name="Allen E.E."/>
        </authorList>
    </citation>
    <scope>NUCLEOTIDE SEQUENCE [LARGE SCALE GENOMIC DNA]</scope>
    <source>
        <strain evidence="2">J07HQW2</strain>
    </source>
</reference>
<gene>
    <name evidence="1" type="ORF">J07HQW2_00565</name>
</gene>
<dbReference type="HOGENOM" id="CLU_3163060_0_0_2"/>